<evidence type="ECO:0000256" key="1">
    <source>
        <dbReference type="SAM" id="SignalP"/>
    </source>
</evidence>
<feature type="chain" id="PRO_5014726912" description="Conjugal transfer protein TraF" evidence="1">
    <location>
        <begin position="47"/>
        <end position="478"/>
    </location>
</feature>
<accession>A0A2K9LLK0</accession>
<dbReference type="EMBL" id="CP022684">
    <property type="protein sequence ID" value="AUM13208.1"/>
    <property type="molecule type" value="Genomic_DNA"/>
</dbReference>
<dbReference type="Gene3D" id="2.40.160.60">
    <property type="entry name" value="Outer membrane protein transport protein (OMPP1/FadL/TodX)"/>
    <property type="match status" value="1"/>
</dbReference>
<sequence length="478" mass="51136">MFNASWMNACKEWTPCWDHQPMANNAMKLQSPLLLPLLLCATSAVAQPFATLDARSMAMGDTGVASAQPGTAALFNPALLSYNSDGETIHIILPNLGVSVFADPDALDAYNEIEDEAYIDNIDIAIQGMENPDNQADFIRNKEQFTNNSRSLSSNLNELSEQPFRINAAGFASVAIPTKALGLAVFANVNATIETTPIVTDCDTELLNDYVDFFESVQTEAELYIAASTNPTAGCNDTPIAVQSGASVIITDPSDDLTSEVIVAGVTISELGIAIAHDFRLFGKDVSLGITPKLQTITSYYATPSVQQLDDDNYDLADELEDSENDDSDVNLDIGLATSFLSDSLTVGLTIKNIIANQYETSVSPRTGRAVTFDVDTQARLGVAWDAPAGLTFAADLDLTKNKPFFLGEDTQFLGVGVEWDVASMIRLRGGLRSNLADADDQAITAGLGFNIIAVYFDLGAQFSENNAGGALQVGVQF</sequence>
<evidence type="ECO:0008006" key="4">
    <source>
        <dbReference type="Google" id="ProtNLM"/>
    </source>
</evidence>
<feature type="signal peptide" evidence="1">
    <location>
        <begin position="1"/>
        <end position="46"/>
    </location>
</feature>
<organism evidence="2 3">
    <name type="scientific">Ketobacter alkanivorans</name>
    <dbReference type="NCBI Taxonomy" id="1917421"/>
    <lineage>
        <taxon>Bacteria</taxon>
        <taxon>Pseudomonadati</taxon>
        <taxon>Pseudomonadota</taxon>
        <taxon>Gammaproteobacteria</taxon>
        <taxon>Pseudomonadales</taxon>
        <taxon>Ketobacteraceae</taxon>
        <taxon>Ketobacter</taxon>
    </lineage>
</organism>
<dbReference type="AlphaFoldDB" id="A0A2K9LLK0"/>
<dbReference type="InterPro" id="IPR032811">
    <property type="entry name" value="Put_conjugal_transfer"/>
</dbReference>
<reference evidence="3" key="1">
    <citation type="submission" date="2017-08" db="EMBL/GenBank/DDBJ databases">
        <title>Direct submision.</title>
        <authorList>
            <person name="Kim S.-J."/>
            <person name="Rhee S.-K."/>
        </authorList>
    </citation>
    <scope>NUCLEOTIDE SEQUENCE [LARGE SCALE GENOMIC DNA]</scope>
    <source>
        <strain evidence="3">GI5</strain>
    </source>
</reference>
<dbReference type="KEGG" id="kak:Kalk_12575"/>
<dbReference type="Pfam" id="PF13729">
    <property type="entry name" value="TraF_2"/>
    <property type="match status" value="1"/>
</dbReference>
<keyword evidence="1" id="KW-0732">Signal</keyword>
<protein>
    <recommendedName>
        <fullName evidence="4">Conjugal transfer protein TraF</fullName>
    </recommendedName>
</protein>
<proteinExistence type="predicted"/>
<dbReference type="Proteomes" id="UP000235116">
    <property type="component" value="Chromosome"/>
</dbReference>
<evidence type="ECO:0000313" key="3">
    <source>
        <dbReference type="Proteomes" id="UP000235116"/>
    </source>
</evidence>
<evidence type="ECO:0000313" key="2">
    <source>
        <dbReference type="EMBL" id="AUM13208.1"/>
    </source>
</evidence>
<keyword evidence="3" id="KW-1185">Reference proteome</keyword>
<name>A0A2K9LLK0_9GAMM</name>
<gene>
    <name evidence="2" type="ORF">Kalk_12575</name>
</gene>